<protein>
    <submittedName>
        <fullName evidence="2">DUF1653 domain-containing protein</fullName>
    </submittedName>
</protein>
<dbReference type="Gene3D" id="2.30.30.320">
    <property type="entry name" value="DUF1653-like domain"/>
    <property type="match status" value="1"/>
</dbReference>
<dbReference type="EMBL" id="JADIMM010000058">
    <property type="protein sequence ID" value="MBO8457400.1"/>
    <property type="molecule type" value="Genomic_DNA"/>
</dbReference>
<reference evidence="2" key="1">
    <citation type="submission" date="2020-10" db="EMBL/GenBank/DDBJ databases">
        <authorList>
            <person name="Gilroy R."/>
        </authorList>
    </citation>
    <scope>NUCLEOTIDE SEQUENCE</scope>
    <source>
        <strain evidence="2">10532</strain>
    </source>
</reference>
<dbReference type="AlphaFoldDB" id="A0A9D9N251"/>
<gene>
    <name evidence="2" type="ORF">IAA81_04130</name>
</gene>
<accession>A0A9D9N251</accession>
<name>A0A9D9N251_9SPIR</name>
<dbReference type="InterPro" id="IPR037135">
    <property type="entry name" value="DUF1653-like_dom_sf"/>
</dbReference>
<sequence>MEEERKIKIHGTYRHFKGKFYIVEDIAFHSETKEEYVVYRQLYGDNSLWLREKNMFLSKIDFKKYPDSKQQYRFELTDLTELNYLK</sequence>
<organism evidence="2 3">
    <name type="scientific">Candidatus Gallitreponema excrementavium</name>
    <dbReference type="NCBI Taxonomy" id="2840840"/>
    <lineage>
        <taxon>Bacteria</taxon>
        <taxon>Pseudomonadati</taxon>
        <taxon>Spirochaetota</taxon>
        <taxon>Spirochaetia</taxon>
        <taxon>Spirochaetales</taxon>
        <taxon>Candidatus Gallitreponema</taxon>
    </lineage>
</organism>
<evidence type="ECO:0000313" key="2">
    <source>
        <dbReference type="EMBL" id="MBO8457400.1"/>
    </source>
</evidence>
<proteinExistence type="predicted"/>
<evidence type="ECO:0000259" key="1">
    <source>
        <dbReference type="Pfam" id="PF07866"/>
    </source>
</evidence>
<dbReference type="Proteomes" id="UP000823638">
    <property type="component" value="Unassembled WGS sequence"/>
</dbReference>
<feature type="domain" description="DUF1653" evidence="1">
    <location>
        <begin position="11"/>
        <end position="75"/>
    </location>
</feature>
<reference evidence="2" key="2">
    <citation type="journal article" date="2021" name="PeerJ">
        <title>Extensive microbial diversity within the chicken gut microbiome revealed by metagenomics and culture.</title>
        <authorList>
            <person name="Gilroy R."/>
            <person name="Ravi A."/>
            <person name="Getino M."/>
            <person name="Pursley I."/>
            <person name="Horton D.L."/>
            <person name="Alikhan N.F."/>
            <person name="Baker D."/>
            <person name="Gharbi K."/>
            <person name="Hall N."/>
            <person name="Watson M."/>
            <person name="Adriaenssens E.M."/>
            <person name="Foster-Nyarko E."/>
            <person name="Jarju S."/>
            <person name="Secka A."/>
            <person name="Antonio M."/>
            <person name="Oren A."/>
            <person name="Chaudhuri R.R."/>
            <person name="La Ragione R."/>
            <person name="Hildebrand F."/>
            <person name="Pallen M.J."/>
        </authorList>
    </citation>
    <scope>NUCLEOTIDE SEQUENCE</scope>
    <source>
        <strain evidence="2">10532</strain>
    </source>
</reference>
<dbReference type="Pfam" id="PF07866">
    <property type="entry name" value="DUF1653"/>
    <property type="match status" value="1"/>
</dbReference>
<dbReference type="InterPro" id="IPR023387">
    <property type="entry name" value="DUF1653-like_dom"/>
</dbReference>
<evidence type="ECO:0000313" key="3">
    <source>
        <dbReference type="Proteomes" id="UP000823638"/>
    </source>
</evidence>
<comment type="caution">
    <text evidence="2">The sequence shown here is derived from an EMBL/GenBank/DDBJ whole genome shotgun (WGS) entry which is preliminary data.</text>
</comment>